<comment type="similarity">
    <text evidence="1 5 6">Belongs to the EF-Ts family.</text>
</comment>
<dbReference type="Pfam" id="PF00889">
    <property type="entry name" value="EF_TS"/>
    <property type="match status" value="1"/>
</dbReference>
<dbReference type="RefSeq" id="WP_069857059.1">
    <property type="nucleotide sequence ID" value="NZ_BDFE01000004.1"/>
</dbReference>
<dbReference type="FunFam" id="1.10.286.20:FF:000001">
    <property type="entry name" value="Elongation factor Ts"/>
    <property type="match status" value="1"/>
</dbReference>
<dbReference type="InterPro" id="IPR009060">
    <property type="entry name" value="UBA-like_sf"/>
</dbReference>
<accession>A0A194AED6</accession>
<dbReference type="AlphaFoldDB" id="A0A194AED6"/>
<dbReference type="SUPFAM" id="SSF46934">
    <property type="entry name" value="UBA-like"/>
    <property type="match status" value="1"/>
</dbReference>
<feature type="region of interest" description="Involved in Mg(2+) ion dislocation from EF-Tu" evidence="5">
    <location>
        <begin position="81"/>
        <end position="84"/>
    </location>
</feature>
<keyword evidence="4 5" id="KW-0648">Protein biosynthesis</keyword>
<protein>
    <recommendedName>
        <fullName evidence="2 5">Elongation factor Ts</fullName>
        <shortName evidence="5">EF-Ts</shortName>
    </recommendedName>
</protein>
<dbReference type="Proteomes" id="UP000095200">
    <property type="component" value="Unassembled WGS sequence"/>
</dbReference>
<dbReference type="PROSITE" id="PS01127">
    <property type="entry name" value="EF_TS_2"/>
    <property type="match status" value="1"/>
</dbReference>
<evidence type="ECO:0000256" key="5">
    <source>
        <dbReference type="HAMAP-Rule" id="MF_00050"/>
    </source>
</evidence>
<dbReference type="Gene3D" id="3.30.479.20">
    <property type="entry name" value="Elongation factor Ts, dimerisation domain"/>
    <property type="match status" value="2"/>
</dbReference>
<keyword evidence="10" id="KW-1185">Reference proteome</keyword>
<evidence type="ECO:0000313" key="10">
    <source>
        <dbReference type="Proteomes" id="UP000095200"/>
    </source>
</evidence>
<keyword evidence="5" id="KW-0963">Cytoplasm</keyword>
<evidence type="ECO:0000256" key="7">
    <source>
        <dbReference type="RuleBase" id="RU000643"/>
    </source>
</evidence>
<dbReference type="SUPFAM" id="SSF54713">
    <property type="entry name" value="Elongation factor Ts (EF-Ts), dimerisation domain"/>
    <property type="match status" value="2"/>
</dbReference>
<evidence type="ECO:0000256" key="4">
    <source>
        <dbReference type="ARBA" id="ARBA00022917"/>
    </source>
</evidence>
<reference evidence="10" key="1">
    <citation type="submission" date="2016-06" db="EMBL/GenBank/DDBJ databases">
        <title>Draft genome sequence of Desulfoplanes formicivorans strain Pf12B.</title>
        <authorList>
            <person name="Watanabe M."/>
            <person name="Kojima H."/>
            <person name="Fukui M."/>
        </authorList>
    </citation>
    <scope>NUCLEOTIDE SEQUENCE [LARGE SCALE GENOMIC DNA]</scope>
    <source>
        <strain evidence="10">Pf12B</strain>
    </source>
</reference>
<feature type="domain" description="Translation elongation factor EFTs/EF1B dimerisation" evidence="8">
    <location>
        <begin position="72"/>
        <end position="289"/>
    </location>
</feature>
<dbReference type="FunFam" id="1.10.8.10:FF:000001">
    <property type="entry name" value="Elongation factor Ts"/>
    <property type="match status" value="1"/>
</dbReference>
<dbReference type="Gene3D" id="1.10.8.10">
    <property type="entry name" value="DNA helicase RuvA subunit, C-terminal domain"/>
    <property type="match status" value="1"/>
</dbReference>
<gene>
    <name evidence="5" type="primary">tsf</name>
    <name evidence="9" type="ORF">DPF_0255</name>
</gene>
<organism evidence="9 10">
    <name type="scientific">Desulfoplanes formicivorans</name>
    <dbReference type="NCBI Taxonomy" id="1592317"/>
    <lineage>
        <taxon>Bacteria</taxon>
        <taxon>Pseudomonadati</taxon>
        <taxon>Thermodesulfobacteriota</taxon>
        <taxon>Desulfovibrionia</taxon>
        <taxon>Desulfovibrionales</taxon>
        <taxon>Desulfoplanaceae</taxon>
        <taxon>Desulfoplanes</taxon>
    </lineage>
</organism>
<evidence type="ECO:0000256" key="1">
    <source>
        <dbReference type="ARBA" id="ARBA00005532"/>
    </source>
</evidence>
<dbReference type="InterPro" id="IPR036402">
    <property type="entry name" value="EF-Ts_dimer_sf"/>
</dbReference>
<dbReference type="Gene3D" id="1.10.286.20">
    <property type="match status" value="1"/>
</dbReference>
<dbReference type="GO" id="GO:0005737">
    <property type="term" value="C:cytoplasm"/>
    <property type="evidence" value="ECO:0007669"/>
    <property type="project" value="UniProtKB-SubCell"/>
</dbReference>
<comment type="function">
    <text evidence="5 6">Associates with the EF-Tu.GDP complex and induces the exchange of GDP to GTP. It remains bound to the aminoacyl-tRNA.EF-Tu.GTP complex up to the GTP hydrolysis stage on the ribosome.</text>
</comment>
<comment type="subcellular location">
    <subcellularLocation>
        <location evidence="5 7">Cytoplasm</location>
    </subcellularLocation>
</comment>
<evidence type="ECO:0000256" key="2">
    <source>
        <dbReference type="ARBA" id="ARBA00016956"/>
    </source>
</evidence>
<dbReference type="CDD" id="cd14275">
    <property type="entry name" value="UBA_EF-Ts"/>
    <property type="match status" value="1"/>
</dbReference>
<evidence type="ECO:0000259" key="8">
    <source>
        <dbReference type="Pfam" id="PF00889"/>
    </source>
</evidence>
<dbReference type="OrthoDB" id="9808348at2"/>
<keyword evidence="3 5" id="KW-0251">Elongation factor</keyword>
<evidence type="ECO:0000313" key="9">
    <source>
        <dbReference type="EMBL" id="GAU07565.1"/>
    </source>
</evidence>
<dbReference type="PANTHER" id="PTHR11741:SF0">
    <property type="entry name" value="ELONGATION FACTOR TS, MITOCHONDRIAL"/>
    <property type="match status" value="1"/>
</dbReference>
<dbReference type="NCBIfam" id="TIGR00116">
    <property type="entry name" value="tsf"/>
    <property type="match status" value="1"/>
</dbReference>
<dbReference type="PANTHER" id="PTHR11741">
    <property type="entry name" value="ELONGATION FACTOR TS"/>
    <property type="match status" value="1"/>
</dbReference>
<dbReference type="InterPro" id="IPR001816">
    <property type="entry name" value="Transl_elong_EFTs/EF1B"/>
</dbReference>
<dbReference type="PROSITE" id="PS01126">
    <property type="entry name" value="EF_TS_1"/>
    <property type="match status" value="1"/>
</dbReference>
<evidence type="ECO:0000256" key="6">
    <source>
        <dbReference type="RuleBase" id="RU000642"/>
    </source>
</evidence>
<dbReference type="GO" id="GO:0003746">
    <property type="term" value="F:translation elongation factor activity"/>
    <property type="evidence" value="ECO:0007669"/>
    <property type="project" value="UniProtKB-UniRule"/>
</dbReference>
<dbReference type="STRING" id="1592317.DPF_0255"/>
<sequence length="290" mass="31211">MGITAQQVKTLREKTGVGMMDCKKALVECDGNEEAAVAYLREKGLAKAQKKAGRATSEGWIGYAATDDLSAATLVELKCETDFVAKNEKFQETLATIAQTLNAQQAATNAPVALTEEQAAPFAEGVNELITVLGENTQLGRFCKLALDGAGMIGHYIHANGKIGVLVAIETGSEESAGKDELKVMAKDIAMQIAAVNPACCTPEELPQDVIAKEKEIYLNQAKEEGKPEHIAEKIVTGRLNKYYKEVCLVEQPFIKDDSKAIKDLIKETAKALGDTVKITGFCRMALGEE</sequence>
<evidence type="ECO:0000256" key="3">
    <source>
        <dbReference type="ARBA" id="ARBA00022768"/>
    </source>
</evidence>
<dbReference type="InterPro" id="IPR014039">
    <property type="entry name" value="Transl_elong_EFTs/EF1B_dimer"/>
</dbReference>
<name>A0A194AED6_9BACT</name>
<comment type="caution">
    <text evidence="9">The sequence shown here is derived from an EMBL/GenBank/DDBJ whole genome shotgun (WGS) entry which is preliminary data.</text>
</comment>
<dbReference type="HAMAP" id="MF_00050">
    <property type="entry name" value="EF_Ts"/>
    <property type="match status" value="1"/>
</dbReference>
<proteinExistence type="inferred from homology"/>
<dbReference type="InterPro" id="IPR018101">
    <property type="entry name" value="Transl_elong_Ts_CS"/>
</dbReference>
<dbReference type="EMBL" id="BDFE01000004">
    <property type="protein sequence ID" value="GAU07565.1"/>
    <property type="molecule type" value="Genomic_DNA"/>
</dbReference>